<dbReference type="SUPFAM" id="SSF46894">
    <property type="entry name" value="C-terminal effector domain of the bipartite response regulators"/>
    <property type="match status" value="1"/>
</dbReference>
<organism evidence="6 7">
    <name type="scientific">Aequorivita lipolytica</name>
    <dbReference type="NCBI Taxonomy" id="153267"/>
    <lineage>
        <taxon>Bacteria</taxon>
        <taxon>Pseudomonadati</taxon>
        <taxon>Bacteroidota</taxon>
        <taxon>Flavobacteriia</taxon>
        <taxon>Flavobacteriales</taxon>
        <taxon>Flavobacteriaceae</taxon>
        <taxon>Aequorivita</taxon>
    </lineage>
</organism>
<keyword evidence="7" id="KW-1185">Reference proteome</keyword>
<evidence type="ECO:0000313" key="6">
    <source>
        <dbReference type="EMBL" id="TXD70813.1"/>
    </source>
</evidence>
<dbReference type="InterPro" id="IPR001789">
    <property type="entry name" value="Sig_transdc_resp-reg_receiver"/>
</dbReference>
<evidence type="ECO:0000259" key="4">
    <source>
        <dbReference type="PROSITE" id="PS50043"/>
    </source>
</evidence>
<feature type="domain" description="HTH luxR-type" evidence="4">
    <location>
        <begin position="142"/>
        <end position="207"/>
    </location>
</feature>
<dbReference type="PANTHER" id="PTHR43214">
    <property type="entry name" value="TWO-COMPONENT RESPONSE REGULATOR"/>
    <property type="match status" value="1"/>
</dbReference>
<protein>
    <submittedName>
        <fullName evidence="6">Response regulator transcription factor</fullName>
    </submittedName>
</protein>
<dbReference type="PROSITE" id="PS50043">
    <property type="entry name" value="HTH_LUXR_2"/>
    <property type="match status" value="1"/>
</dbReference>
<dbReference type="InterPro" id="IPR000792">
    <property type="entry name" value="Tscrpt_reg_LuxR_C"/>
</dbReference>
<dbReference type="Pfam" id="PF00196">
    <property type="entry name" value="GerE"/>
    <property type="match status" value="1"/>
</dbReference>
<dbReference type="SUPFAM" id="SSF52172">
    <property type="entry name" value="CheY-like"/>
    <property type="match status" value="1"/>
</dbReference>
<proteinExistence type="predicted"/>
<dbReference type="GO" id="GO:0006355">
    <property type="term" value="P:regulation of DNA-templated transcription"/>
    <property type="evidence" value="ECO:0007669"/>
    <property type="project" value="InterPro"/>
</dbReference>
<feature type="domain" description="Response regulatory" evidence="5">
    <location>
        <begin position="6"/>
        <end position="122"/>
    </location>
</feature>
<dbReference type="Proteomes" id="UP000321945">
    <property type="component" value="Unassembled WGS sequence"/>
</dbReference>
<evidence type="ECO:0000256" key="3">
    <source>
        <dbReference type="PROSITE-ProRule" id="PRU00169"/>
    </source>
</evidence>
<dbReference type="CDD" id="cd06170">
    <property type="entry name" value="LuxR_C_like"/>
    <property type="match status" value="1"/>
</dbReference>
<reference evidence="6 7" key="1">
    <citation type="submission" date="2019-08" db="EMBL/GenBank/DDBJ databases">
        <title>Genome of Aequorivita lipolytica Y10-2 (type strain).</title>
        <authorList>
            <person name="Bowman J.P."/>
        </authorList>
    </citation>
    <scope>NUCLEOTIDE SEQUENCE [LARGE SCALE GENOMIC DNA]</scope>
    <source>
        <strain evidence="6 7">Y10-2</strain>
    </source>
</reference>
<accession>A0A5C6YV32</accession>
<dbReference type="Pfam" id="PF00072">
    <property type="entry name" value="Response_reg"/>
    <property type="match status" value="1"/>
</dbReference>
<gene>
    <name evidence="6" type="ORF">ESV24_01610</name>
</gene>
<dbReference type="PROSITE" id="PS00622">
    <property type="entry name" value="HTH_LUXR_1"/>
    <property type="match status" value="1"/>
</dbReference>
<dbReference type="OrthoDB" id="9795108at2"/>
<dbReference type="PANTHER" id="PTHR43214:SF43">
    <property type="entry name" value="TWO-COMPONENT RESPONSE REGULATOR"/>
    <property type="match status" value="1"/>
</dbReference>
<dbReference type="PRINTS" id="PR00038">
    <property type="entry name" value="HTHLUXR"/>
</dbReference>
<name>A0A5C6YV32_9FLAO</name>
<dbReference type="RefSeq" id="WP_111813771.1">
    <property type="nucleotide sequence ID" value="NZ_CBCRZQ010000001.1"/>
</dbReference>
<dbReference type="SMART" id="SM00421">
    <property type="entry name" value="HTH_LUXR"/>
    <property type="match status" value="1"/>
</dbReference>
<feature type="modified residue" description="4-aspartylphosphate" evidence="3">
    <location>
        <position position="57"/>
    </location>
</feature>
<dbReference type="SMART" id="SM00448">
    <property type="entry name" value="REC"/>
    <property type="match status" value="1"/>
</dbReference>
<comment type="caution">
    <text evidence="6">The sequence shown here is derived from an EMBL/GenBank/DDBJ whole genome shotgun (WGS) entry which is preliminary data.</text>
</comment>
<dbReference type="EMBL" id="VORU01000001">
    <property type="protein sequence ID" value="TXD70813.1"/>
    <property type="molecule type" value="Genomic_DNA"/>
</dbReference>
<dbReference type="InterPro" id="IPR039420">
    <property type="entry name" value="WalR-like"/>
</dbReference>
<evidence type="ECO:0000259" key="5">
    <source>
        <dbReference type="PROSITE" id="PS50110"/>
    </source>
</evidence>
<dbReference type="InterPro" id="IPR011006">
    <property type="entry name" value="CheY-like_superfamily"/>
</dbReference>
<evidence type="ECO:0000313" key="7">
    <source>
        <dbReference type="Proteomes" id="UP000321945"/>
    </source>
</evidence>
<dbReference type="PROSITE" id="PS50110">
    <property type="entry name" value="RESPONSE_REGULATORY"/>
    <property type="match status" value="1"/>
</dbReference>
<keyword evidence="1 3" id="KW-0597">Phosphoprotein</keyword>
<keyword evidence="2" id="KW-0238">DNA-binding</keyword>
<evidence type="ECO:0000256" key="1">
    <source>
        <dbReference type="ARBA" id="ARBA00022553"/>
    </source>
</evidence>
<dbReference type="GO" id="GO:0003677">
    <property type="term" value="F:DNA binding"/>
    <property type="evidence" value="ECO:0007669"/>
    <property type="project" value="UniProtKB-KW"/>
</dbReference>
<dbReference type="Gene3D" id="3.40.50.2300">
    <property type="match status" value="1"/>
</dbReference>
<evidence type="ECO:0000256" key="2">
    <source>
        <dbReference type="ARBA" id="ARBA00023125"/>
    </source>
</evidence>
<dbReference type="CDD" id="cd17535">
    <property type="entry name" value="REC_NarL-like"/>
    <property type="match status" value="1"/>
</dbReference>
<dbReference type="InterPro" id="IPR016032">
    <property type="entry name" value="Sig_transdc_resp-reg_C-effctor"/>
</dbReference>
<dbReference type="AlphaFoldDB" id="A0A5C6YV32"/>
<sequence>MCNPIKLLIVDDHQMIIEGIQSLLEDQTTVKIVGTATNAKLCEQFFITQTADIVFMDINLPDLSGIDLTALLLKKYPTLNIIALSTFTQGTYVRKMIESGAKGYLLKNASKFEILKAIEVVHSGQKYISPEAQEALNYELNLQKKLPKITKREKEILVLIVEGLTNSHIAEKLFISIDTVDSHRKNLYSKLNVNNTARLVGFVNENKYLDYL</sequence>
<dbReference type="InterPro" id="IPR058245">
    <property type="entry name" value="NreC/VraR/RcsB-like_REC"/>
</dbReference>
<dbReference type="GO" id="GO:0000160">
    <property type="term" value="P:phosphorelay signal transduction system"/>
    <property type="evidence" value="ECO:0007669"/>
    <property type="project" value="InterPro"/>
</dbReference>